<gene>
    <name evidence="4" type="ORF">SAMN06297382_1000</name>
</gene>
<dbReference type="InterPro" id="IPR000073">
    <property type="entry name" value="AB_hydrolase_1"/>
</dbReference>
<feature type="domain" description="AB hydrolase-1" evidence="3">
    <location>
        <begin position="100"/>
        <end position="325"/>
    </location>
</feature>
<dbReference type="Pfam" id="PF00561">
    <property type="entry name" value="Abhydrolase_1"/>
    <property type="match status" value="1"/>
</dbReference>
<dbReference type="AlphaFoldDB" id="A0A239PPC2"/>
<protein>
    <submittedName>
        <fullName evidence="4">Homoserine O-acetyltransferase</fullName>
    </submittedName>
</protein>
<keyword evidence="5" id="KW-1185">Reference proteome</keyword>
<dbReference type="PANTHER" id="PTHR32268">
    <property type="entry name" value="HOMOSERINE O-ACETYLTRANSFERASE"/>
    <property type="match status" value="1"/>
</dbReference>
<feature type="active site" description="Nucleophile" evidence="2">
    <location>
        <position position="150"/>
    </location>
</feature>
<reference evidence="4 5" key="1">
    <citation type="submission" date="2017-07" db="EMBL/GenBank/DDBJ databases">
        <authorList>
            <person name="Sun Z.S."/>
            <person name="Albrecht U."/>
            <person name="Echele G."/>
            <person name="Lee C.C."/>
        </authorList>
    </citation>
    <scope>NUCLEOTIDE SEQUENCE [LARGE SCALE GENOMIC DNA]</scope>
    <source>
        <strain evidence="4 5">CGMCC 1.12710</strain>
    </source>
</reference>
<dbReference type="GO" id="GO:0009086">
    <property type="term" value="P:methionine biosynthetic process"/>
    <property type="evidence" value="ECO:0007669"/>
    <property type="project" value="TreeGrafter"/>
</dbReference>
<dbReference type="Proteomes" id="UP000198346">
    <property type="component" value="Unassembled WGS sequence"/>
</dbReference>
<dbReference type="OrthoDB" id="9800754at2"/>
<evidence type="ECO:0000313" key="5">
    <source>
        <dbReference type="Proteomes" id="UP000198346"/>
    </source>
</evidence>
<feature type="active site" evidence="2">
    <location>
        <position position="292"/>
    </location>
</feature>
<evidence type="ECO:0000256" key="2">
    <source>
        <dbReference type="PIRSR" id="PIRSR000443-1"/>
    </source>
</evidence>
<sequence length="342" mass="36808">MTALAILKTEAGDCTRPAPLSGWRVSALPWRDVDIELGADFRLESGERLDDPVLRIRLHGPEAAPAIVAAGGISAGKRVADAGHDSGWWRDVARPGGAIDLDRFQLLGFDFLPGAESDARAITPADQARALALALDRLGIARLHALVGASYGGFIGLAFASLFPERLERLAVISAAARSDPMTTALRGVQRRIIAFGLECGRPEEGVALARQLAMTTYRSAEELRRRFDCAPRGARPGDPYDVCEYLIARGRAYAQAMPAARYLTLSDSLDRACVDPADVKARCLFVAVSSDRLVPARDTQETARAVSGPSDYLCIDSLVGHDAFLCEPEKFSDRLSAFLGE</sequence>
<organism evidence="4 5">
    <name type="scientific">Amphiplicatus metriothermophilus</name>
    <dbReference type="NCBI Taxonomy" id="1519374"/>
    <lineage>
        <taxon>Bacteria</taxon>
        <taxon>Pseudomonadati</taxon>
        <taxon>Pseudomonadota</taxon>
        <taxon>Alphaproteobacteria</taxon>
        <taxon>Parvularculales</taxon>
        <taxon>Parvularculaceae</taxon>
        <taxon>Amphiplicatus</taxon>
    </lineage>
</organism>
<dbReference type="GO" id="GO:0009092">
    <property type="term" value="P:homoserine metabolic process"/>
    <property type="evidence" value="ECO:0007669"/>
    <property type="project" value="TreeGrafter"/>
</dbReference>
<dbReference type="NCBIfam" id="NF006449">
    <property type="entry name" value="PRK08775.1"/>
    <property type="match status" value="1"/>
</dbReference>
<keyword evidence="1 4" id="KW-0808">Transferase</keyword>
<evidence type="ECO:0000259" key="3">
    <source>
        <dbReference type="Pfam" id="PF00561"/>
    </source>
</evidence>
<feature type="active site" evidence="2">
    <location>
        <position position="322"/>
    </location>
</feature>
<dbReference type="RefSeq" id="WP_089411520.1">
    <property type="nucleotide sequence ID" value="NZ_FZQA01000002.1"/>
</dbReference>
<evidence type="ECO:0000313" key="4">
    <source>
        <dbReference type="EMBL" id="SNT71978.1"/>
    </source>
</evidence>
<dbReference type="InterPro" id="IPR008220">
    <property type="entry name" value="HAT_MetX-like"/>
</dbReference>
<name>A0A239PPC2_9PROT</name>
<accession>A0A239PPC2</accession>
<dbReference type="GO" id="GO:0004414">
    <property type="term" value="F:homoserine O-acetyltransferase activity"/>
    <property type="evidence" value="ECO:0007669"/>
    <property type="project" value="TreeGrafter"/>
</dbReference>
<evidence type="ECO:0000256" key="1">
    <source>
        <dbReference type="ARBA" id="ARBA00022679"/>
    </source>
</evidence>
<dbReference type="InterPro" id="IPR029058">
    <property type="entry name" value="AB_hydrolase_fold"/>
</dbReference>
<dbReference type="Gene3D" id="3.40.50.1820">
    <property type="entry name" value="alpha/beta hydrolase"/>
    <property type="match status" value="1"/>
</dbReference>
<dbReference type="SUPFAM" id="SSF53474">
    <property type="entry name" value="alpha/beta-Hydrolases"/>
    <property type="match status" value="1"/>
</dbReference>
<proteinExistence type="predicted"/>
<dbReference type="PIRSF" id="PIRSF000443">
    <property type="entry name" value="Homoser_Ac_trans"/>
    <property type="match status" value="1"/>
</dbReference>
<dbReference type="EMBL" id="FZQA01000002">
    <property type="protein sequence ID" value="SNT71978.1"/>
    <property type="molecule type" value="Genomic_DNA"/>
</dbReference>
<dbReference type="PANTHER" id="PTHR32268:SF11">
    <property type="entry name" value="HOMOSERINE O-ACETYLTRANSFERASE"/>
    <property type="match status" value="1"/>
</dbReference>